<evidence type="ECO:0008006" key="6">
    <source>
        <dbReference type="Google" id="ProtNLM"/>
    </source>
</evidence>
<comment type="caution">
    <text evidence="4">The sequence shown here is derived from an EMBL/GenBank/DDBJ whole genome shotgun (WGS) entry which is preliminary data.</text>
</comment>
<dbReference type="GO" id="GO:0015986">
    <property type="term" value="P:proton motive force-driven ATP synthesis"/>
    <property type="evidence" value="ECO:0007669"/>
    <property type="project" value="TreeGrafter"/>
</dbReference>
<evidence type="ECO:0000256" key="2">
    <source>
        <dbReference type="ARBA" id="ARBA00023128"/>
    </source>
</evidence>
<keyword evidence="3" id="KW-0472">Membrane</keyword>
<evidence type="ECO:0000313" key="5">
    <source>
        <dbReference type="Proteomes" id="UP001244011"/>
    </source>
</evidence>
<comment type="subcellular location">
    <subcellularLocation>
        <location evidence="1">Mitochondrion membrane</location>
    </subcellularLocation>
</comment>
<dbReference type="PANTHER" id="PTHR28074">
    <property type="entry name" value="ATP SYNTHASE SUBUNIT K, MITOCHONDRIAL"/>
    <property type="match status" value="1"/>
</dbReference>
<proteinExistence type="predicted"/>
<reference evidence="4" key="1">
    <citation type="submission" date="2023-06" db="EMBL/GenBank/DDBJ databases">
        <title>Genome-scale phylogeny and comparative genomics of the fungal order Sordariales.</title>
        <authorList>
            <consortium name="Lawrence Berkeley National Laboratory"/>
            <person name="Hensen N."/>
            <person name="Bonometti L."/>
            <person name="Westerberg I."/>
            <person name="Brannstrom I.O."/>
            <person name="Guillou S."/>
            <person name="Cros-Aarteil S."/>
            <person name="Calhoun S."/>
            <person name="Haridas S."/>
            <person name="Kuo A."/>
            <person name="Mondo S."/>
            <person name="Pangilinan J."/>
            <person name="Riley R."/>
            <person name="Labutti K."/>
            <person name="Andreopoulos B."/>
            <person name="Lipzen A."/>
            <person name="Chen C."/>
            <person name="Yanf M."/>
            <person name="Daum C."/>
            <person name="Ng V."/>
            <person name="Clum A."/>
            <person name="Steindorff A."/>
            <person name="Ohm R."/>
            <person name="Martin F."/>
            <person name="Silar P."/>
            <person name="Natvig D."/>
            <person name="Lalanne C."/>
            <person name="Gautier V."/>
            <person name="Ament-Velasquez S.L."/>
            <person name="Kruys A."/>
            <person name="Hutchinson M.I."/>
            <person name="Powell A.J."/>
            <person name="Barry K."/>
            <person name="Miller A.N."/>
            <person name="Grigoriev I.V."/>
            <person name="Debuchy R."/>
            <person name="Gladieux P."/>
            <person name="Thoren M.H."/>
            <person name="Johannesson H."/>
        </authorList>
    </citation>
    <scope>NUCLEOTIDE SEQUENCE</scope>
    <source>
        <strain evidence="4">8032-3</strain>
    </source>
</reference>
<dbReference type="Pfam" id="PF11022">
    <property type="entry name" value="ATP19"/>
    <property type="match status" value="1"/>
</dbReference>
<dbReference type="Proteomes" id="UP001244011">
    <property type="component" value="Unassembled WGS sequence"/>
</dbReference>
<organism evidence="4 5">
    <name type="scientific">Phialemonium atrogriseum</name>
    <dbReference type="NCBI Taxonomy" id="1093897"/>
    <lineage>
        <taxon>Eukaryota</taxon>
        <taxon>Fungi</taxon>
        <taxon>Dikarya</taxon>
        <taxon>Ascomycota</taxon>
        <taxon>Pezizomycotina</taxon>
        <taxon>Sordariomycetes</taxon>
        <taxon>Sordariomycetidae</taxon>
        <taxon>Cephalothecales</taxon>
        <taxon>Cephalothecaceae</taxon>
        <taxon>Phialemonium</taxon>
    </lineage>
</organism>
<evidence type="ECO:0000313" key="4">
    <source>
        <dbReference type="EMBL" id="KAK1771593.1"/>
    </source>
</evidence>
<gene>
    <name evidence="4" type="ORF">QBC33DRAFT_157645</name>
</gene>
<dbReference type="AlphaFoldDB" id="A0AAJ0C7I7"/>
<dbReference type="GO" id="GO:0031966">
    <property type="term" value="C:mitochondrial membrane"/>
    <property type="evidence" value="ECO:0007669"/>
    <property type="project" value="UniProtKB-SubCell"/>
</dbReference>
<evidence type="ECO:0000256" key="1">
    <source>
        <dbReference type="ARBA" id="ARBA00004325"/>
    </source>
</evidence>
<protein>
    <recommendedName>
        <fullName evidence="6">ATP synthase subunit K, mitochondrial</fullName>
    </recommendedName>
</protein>
<name>A0AAJ0C7I7_9PEZI</name>
<sequence>MTATYTIFGRQVGSHHLAMLTLGTMFGGTYLAMSGPKKATTPTPPINASSSDEEGFIKKFMENAEADEKKAKQ</sequence>
<keyword evidence="5" id="KW-1185">Reference proteome</keyword>
<dbReference type="PANTHER" id="PTHR28074:SF1">
    <property type="entry name" value="ATP SYNTHASE SUBUNIT K, MITOCHONDRIAL"/>
    <property type="match status" value="1"/>
</dbReference>
<keyword evidence="2" id="KW-0496">Mitochondrion</keyword>
<dbReference type="RefSeq" id="XP_060287806.1">
    <property type="nucleotide sequence ID" value="XM_060422214.1"/>
</dbReference>
<dbReference type="GeneID" id="85305401"/>
<evidence type="ECO:0000256" key="3">
    <source>
        <dbReference type="ARBA" id="ARBA00023136"/>
    </source>
</evidence>
<dbReference type="InterPro" id="IPR021278">
    <property type="entry name" value="ATP19"/>
</dbReference>
<accession>A0AAJ0C7I7</accession>
<dbReference type="EMBL" id="MU838998">
    <property type="protein sequence ID" value="KAK1771593.1"/>
    <property type="molecule type" value="Genomic_DNA"/>
</dbReference>